<reference evidence="1" key="1">
    <citation type="journal article" date="2014" name="Genome Biol. Evol.">
        <title>Pangenome evidence for extensive interdomain horizontal transfer affecting lineage core and shell genes in uncultured planktonic thaumarchaeota and euryarchaeota.</title>
        <authorList>
            <person name="Deschamps P."/>
            <person name="Zivanovic Y."/>
            <person name="Moreira D."/>
            <person name="Rodriguez-Valera F."/>
            <person name="Lopez-Garcia P."/>
        </authorList>
    </citation>
    <scope>NUCLEOTIDE SEQUENCE</scope>
</reference>
<sequence>MSKPRLLVITGSSGVGKSTLSARAAASLGFSKSASTDTIREALRTQFDAYELPALHRSSFESAGSGVVEDWHETVKVLSKGVAAVVSRASMKGSDLLLEGVHLIPSAQILNDWRDAGGIACGVVLYVEEGDMHRRFIMRRERHNNRGLAHYLGNLDRIREIQSEMVSNGHEAGWLVIDASAQDDPVGMVKASFE</sequence>
<dbReference type="SUPFAM" id="SSF52540">
    <property type="entry name" value="P-loop containing nucleoside triphosphate hydrolases"/>
    <property type="match status" value="1"/>
</dbReference>
<proteinExistence type="predicted"/>
<name>A0A075FY08_9EURY</name>
<dbReference type="PANTHER" id="PTHR33477">
    <property type="entry name" value="P-LOOP NTPASE DOMAIN-CONTAINING PROTEIN LPA1 HOMOLOG 1"/>
    <property type="match status" value="1"/>
</dbReference>
<organism evidence="1">
    <name type="scientific">uncultured marine group II/III euryarchaeote AD1000_45_F09</name>
    <dbReference type="NCBI Taxonomy" id="1457776"/>
    <lineage>
        <taxon>Archaea</taxon>
        <taxon>Methanobacteriati</taxon>
        <taxon>Methanobacteriota</taxon>
        <taxon>environmental samples</taxon>
    </lineage>
</organism>
<dbReference type="EMBL" id="KF900420">
    <property type="protein sequence ID" value="AIE94346.1"/>
    <property type="molecule type" value="Genomic_DNA"/>
</dbReference>
<dbReference type="AlphaFoldDB" id="A0A075FY08"/>
<dbReference type="PANTHER" id="PTHR33477:SF3">
    <property type="entry name" value="P-LOOP NTPASE DOMAIN-CONTAINING PROTEIN LPA1 HOMOLOG 1"/>
    <property type="match status" value="1"/>
</dbReference>
<evidence type="ECO:0000313" key="1">
    <source>
        <dbReference type="EMBL" id="AIE94346.1"/>
    </source>
</evidence>
<accession>A0A075FY08</accession>
<dbReference type="Gene3D" id="3.40.50.300">
    <property type="entry name" value="P-loop containing nucleotide triphosphate hydrolases"/>
    <property type="match status" value="1"/>
</dbReference>
<protein>
    <submittedName>
        <fullName evidence="1">Uncharacterized protein</fullName>
    </submittedName>
</protein>
<dbReference type="InterPro" id="IPR027417">
    <property type="entry name" value="P-loop_NTPase"/>
</dbReference>